<gene>
    <name evidence="2" type="ORF">G8O29_11645</name>
</gene>
<evidence type="ECO:0008006" key="4">
    <source>
        <dbReference type="Google" id="ProtNLM"/>
    </source>
</evidence>
<feature type="transmembrane region" description="Helical" evidence="1">
    <location>
        <begin position="20"/>
        <end position="37"/>
    </location>
</feature>
<comment type="caution">
    <text evidence="2">The sequence shown here is derived from an EMBL/GenBank/DDBJ whole genome shotgun (WGS) entry which is preliminary data.</text>
</comment>
<dbReference type="RefSeq" id="WP_166403423.1">
    <property type="nucleotide sequence ID" value="NZ_JAANHS010000008.1"/>
</dbReference>
<keyword evidence="1" id="KW-0812">Transmembrane</keyword>
<proteinExistence type="predicted"/>
<sequence>MPSTSITRPAPSTDRTSAPAHAALAVALVLVACRLVLGALDRTELSTDEAQYWFWGQSPDFGAYSKPPLIG</sequence>
<dbReference type="Proteomes" id="UP001515660">
    <property type="component" value="Unassembled WGS sequence"/>
</dbReference>
<reference evidence="2 3" key="1">
    <citation type="journal article" date="2022" name="Microorganisms">
        <title>Genome Sequence and Characterization of a Xanthorhodopsin-Containing, Aerobic Anoxygenic Phototrophic Rhodobacter Species, Isolated from Mesophilic Conditions at Yellowstone National Park.</title>
        <authorList>
            <person name="Kyndt J.A."/>
            <person name="Robertson S."/>
            <person name="Shoffstall I.B."/>
            <person name="Ramaley R.F."/>
            <person name="Meyer T.E."/>
        </authorList>
    </citation>
    <scope>NUCLEOTIDE SEQUENCE [LARGE SCALE GENOMIC DNA]</scope>
    <source>
        <strain evidence="2 3">M37P</strain>
    </source>
</reference>
<name>A0ABX0G912_9RHOB</name>
<keyword evidence="1" id="KW-1133">Transmembrane helix</keyword>
<dbReference type="EMBL" id="JAANHS010000008">
    <property type="protein sequence ID" value="NHB77392.1"/>
    <property type="molecule type" value="Genomic_DNA"/>
</dbReference>
<organism evidence="2 3">
    <name type="scientific">Rhodobacter calidifons</name>
    <dbReference type="NCBI Taxonomy" id="2715277"/>
    <lineage>
        <taxon>Bacteria</taxon>
        <taxon>Pseudomonadati</taxon>
        <taxon>Pseudomonadota</taxon>
        <taxon>Alphaproteobacteria</taxon>
        <taxon>Rhodobacterales</taxon>
        <taxon>Rhodobacter group</taxon>
        <taxon>Rhodobacter</taxon>
    </lineage>
</organism>
<accession>A0ABX0G912</accession>
<evidence type="ECO:0000313" key="3">
    <source>
        <dbReference type="Proteomes" id="UP001515660"/>
    </source>
</evidence>
<protein>
    <recommendedName>
        <fullName evidence="4">Dolichyl-phosphate-mannose-protein mannosyltransferase</fullName>
    </recommendedName>
</protein>
<keyword evidence="3" id="KW-1185">Reference proteome</keyword>
<evidence type="ECO:0000313" key="2">
    <source>
        <dbReference type="EMBL" id="NHB77392.1"/>
    </source>
</evidence>
<keyword evidence="1" id="KW-0472">Membrane</keyword>
<evidence type="ECO:0000256" key="1">
    <source>
        <dbReference type="SAM" id="Phobius"/>
    </source>
</evidence>